<dbReference type="RefSeq" id="WP_096895532.1">
    <property type="nucleotide sequence ID" value="NZ_BAOS01000028.1"/>
</dbReference>
<comment type="similarity">
    <text evidence="2">Belongs to the CRISPR-associated Csm2 family.</text>
</comment>
<dbReference type="Proteomes" id="UP000218542">
    <property type="component" value="Unassembled WGS sequence"/>
</dbReference>
<feature type="region of interest" description="Disordered" evidence="7">
    <location>
        <begin position="1"/>
        <end position="24"/>
    </location>
</feature>
<evidence type="ECO:0000256" key="4">
    <source>
        <dbReference type="ARBA" id="ARBA00022884"/>
    </source>
</evidence>
<proteinExistence type="inferred from homology"/>
<evidence type="ECO:0000256" key="3">
    <source>
        <dbReference type="ARBA" id="ARBA00016118"/>
    </source>
</evidence>
<dbReference type="AlphaFoldDB" id="A0A286U1Y5"/>
<dbReference type="GO" id="GO:0051607">
    <property type="term" value="P:defense response to virus"/>
    <property type="evidence" value="ECO:0007669"/>
    <property type="project" value="UniProtKB-KW"/>
</dbReference>
<sequence length="149" mass="17386">MKNQNKAQKWGEIQYKGEKRKPTASGGIEEKLNKIKKLSEFELESLIDFAECCAQDHLRRIETHQIRRFFNAVKNIKLCVDKQNEFTDVEKAKLLMLRPQLANASAKKRDLREFSSICTSMIKKVTDKDDFYQFAMFFESVVAFHKAST</sequence>
<evidence type="ECO:0000256" key="5">
    <source>
        <dbReference type="ARBA" id="ARBA00023118"/>
    </source>
</evidence>
<dbReference type="OrthoDB" id="964629at2"/>
<organism evidence="8 9">
    <name type="scientific">Candidatus Scalindua japonica</name>
    <dbReference type="NCBI Taxonomy" id="1284222"/>
    <lineage>
        <taxon>Bacteria</taxon>
        <taxon>Pseudomonadati</taxon>
        <taxon>Planctomycetota</taxon>
        <taxon>Candidatus Brocadiia</taxon>
        <taxon>Candidatus Brocadiales</taxon>
        <taxon>Candidatus Scalinduaceae</taxon>
        <taxon>Candidatus Scalindua</taxon>
    </lineage>
</organism>
<keyword evidence="5" id="KW-0051">Antiviral defense</keyword>
<dbReference type="NCBIfam" id="TIGR01870">
    <property type="entry name" value="cas_TM1810_Csm2"/>
    <property type="match status" value="1"/>
</dbReference>
<gene>
    <name evidence="8" type="ORF">SCALIN_C28_0367</name>
</gene>
<evidence type="ECO:0000256" key="6">
    <source>
        <dbReference type="ARBA" id="ARBA00031723"/>
    </source>
</evidence>
<comment type="caution">
    <text evidence="8">The sequence shown here is derived from an EMBL/GenBank/DDBJ whole genome shotgun (WGS) entry which is preliminary data.</text>
</comment>
<evidence type="ECO:0000313" key="8">
    <source>
        <dbReference type="EMBL" id="GAX62163.1"/>
    </source>
</evidence>
<keyword evidence="4" id="KW-0694">RNA-binding</keyword>
<evidence type="ECO:0000256" key="2">
    <source>
        <dbReference type="ARBA" id="ARBA00006896"/>
    </source>
</evidence>
<evidence type="ECO:0000256" key="7">
    <source>
        <dbReference type="SAM" id="MobiDB-lite"/>
    </source>
</evidence>
<dbReference type="EMBL" id="BAOS01000028">
    <property type="protein sequence ID" value="GAX62163.1"/>
    <property type="molecule type" value="Genomic_DNA"/>
</dbReference>
<dbReference type="InterPro" id="IPR010149">
    <property type="entry name" value="CRISPR-assoc_prot_Csm2_III-A"/>
</dbReference>
<reference evidence="9" key="1">
    <citation type="journal article" date="2017" name="Environ. Microbiol. Rep.">
        <title>Genetic Diversity of Marine Anaerobic Ammonium-Oxidizing Bacteria as Revealed by Genomic and Proteomic Analyses of 'Candidatus Scalindua japonica'.</title>
        <authorList>
            <person name="Oshiki M."/>
            <person name="Mizuto K."/>
            <person name="Kimura Z."/>
            <person name="Kindaichi T."/>
            <person name="Satoh H."/>
            <person name="Okabe S."/>
        </authorList>
    </citation>
    <scope>NUCLEOTIDE SEQUENCE [LARGE SCALE GENOMIC DNA]</scope>
    <source>
        <strain evidence="9">husup-a2</strain>
    </source>
</reference>
<evidence type="ECO:0000313" key="9">
    <source>
        <dbReference type="Proteomes" id="UP000218542"/>
    </source>
</evidence>
<dbReference type="Pfam" id="PF03750">
    <property type="entry name" value="Csm2_III-A"/>
    <property type="match status" value="1"/>
</dbReference>
<evidence type="ECO:0000256" key="1">
    <source>
        <dbReference type="ARBA" id="ARBA00003640"/>
    </source>
</evidence>
<protein>
    <recommendedName>
        <fullName evidence="3">CRISPR system Cms protein Csm2</fullName>
    </recommendedName>
    <alternativeName>
        <fullName evidence="6">CRISPR type III A-associated protein Csm2</fullName>
    </alternativeName>
</protein>
<name>A0A286U1Y5_9BACT</name>
<accession>A0A286U1Y5</accession>
<dbReference type="GO" id="GO:0003723">
    <property type="term" value="F:RNA binding"/>
    <property type="evidence" value="ECO:0007669"/>
    <property type="project" value="UniProtKB-KW"/>
</dbReference>
<keyword evidence="9" id="KW-1185">Reference proteome</keyword>
<comment type="function">
    <text evidence="1">This subunit may be involved in monitoring complementarity of crRNA and target RNA.</text>
</comment>